<dbReference type="EMBL" id="DPVE01000007">
    <property type="protein sequence ID" value="HCK28798.1"/>
    <property type="molecule type" value="Genomic_DNA"/>
</dbReference>
<dbReference type="SUPFAM" id="SSF54001">
    <property type="entry name" value="Cysteine proteinases"/>
    <property type="match status" value="1"/>
</dbReference>
<dbReference type="Pfam" id="PF01841">
    <property type="entry name" value="Transglut_core"/>
    <property type="match status" value="1"/>
</dbReference>
<comment type="caution">
    <text evidence="3">The sequence shown here is derived from an EMBL/GenBank/DDBJ whole genome shotgun (WGS) entry which is preliminary data.</text>
</comment>
<feature type="non-terminal residue" evidence="3">
    <location>
        <position position="1"/>
    </location>
</feature>
<dbReference type="InterPro" id="IPR021878">
    <property type="entry name" value="TgpA_N"/>
</dbReference>
<proteinExistence type="predicted"/>
<sequence length="391" mass="45481">CLIFCFIGLYRIQTTKFLSQHNKKISIKNDLKLVTKFLTIAIPFFIVLFIFFPRLPPLWRVPIASGQAVTGMSDRMSPGDIAQLSQSSTLAFRILGDLKQLPQRQDMYWRAMVLDDYDGATWTNNAINQTPVHYDNEHLKAIDYQYLSAEPQQTWIMSLEHSVPAESTYQMYADGSIKARRMVQSNQPIHLSWIGSKDLKYQNAETNLQHAQQLNFPVQSKTQILAKQLWQQSHAQPELYIKNVLQWYRQQNFVYTLSLGILSGNRTDQFLFETKKGFCEHYASSFVLLMRYAGLPARVVIGYQGGQMAPDGQSWEVRQLDAHAWSEVYMDGIWQRVDPTAAIAPQRVDEGMQQYLQQNDHIWGEQTNHFWKQQNFNFVKNLRVWSDYLGY</sequence>
<dbReference type="InterPro" id="IPR002931">
    <property type="entry name" value="Transglutaminase-like"/>
</dbReference>
<evidence type="ECO:0000256" key="1">
    <source>
        <dbReference type="SAM" id="Phobius"/>
    </source>
</evidence>
<evidence type="ECO:0000313" key="3">
    <source>
        <dbReference type="EMBL" id="HCK28798.1"/>
    </source>
</evidence>
<dbReference type="Proteomes" id="UP000263596">
    <property type="component" value="Unassembled WGS sequence"/>
</dbReference>
<gene>
    <name evidence="3" type="ORF">DHW29_00320</name>
</gene>
<dbReference type="Pfam" id="PF11992">
    <property type="entry name" value="TgpA_N"/>
    <property type="match status" value="1"/>
</dbReference>
<feature type="domain" description="Transglutaminase-like" evidence="2">
    <location>
        <begin position="271"/>
        <end position="341"/>
    </location>
</feature>
<feature type="transmembrane region" description="Helical" evidence="1">
    <location>
        <begin position="33"/>
        <end position="52"/>
    </location>
</feature>
<reference evidence="3 4" key="1">
    <citation type="journal article" date="2018" name="Nat. Biotechnol.">
        <title>A standardized bacterial taxonomy based on genome phylogeny substantially revises the tree of life.</title>
        <authorList>
            <person name="Parks D.H."/>
            <person name="Chuvochina M."/>
            <person name="Waite D.W."/>
            <person name="Rinke C."/>
            <person name="Skarshewski A."/>
            <person name="Chaumeil P.A."/>
            <person name="Hugenholtz P."/>
        </authorList>
    </citation>
    <scope>NUCLEOTIDE SEQUENCE [LARGE SCALE GENOMIC DNA]</scope>
    <source>
        <strain evidence="3">UBA9669</strain>
    </source>
</reference>
<evidence type="ECO:0000259" key="2">
    <source>
        <dbReference type="SMART" id="SM00460"/>
    </source>
</evidence>
<dbReference type="PANTHER" id="PTHR42736">
    <property type="entry name" value="PROTEIN-GLUTAMINE GAMMA-GLUTAMYLTRANSFERASE"/>
    <property type="match status" value="1"/>
</dbReference>
<dbReference type="InterPro" id="IPR038765">
    <property type="entry name" value="Papain-like_cys_pep_sf"/>
</dbReference>
<dbReference type="PANTHER" id="PTHR42736:SF1">
    <property type="entry name" value="PROTEIN-GLUTAMINE GAMMA-GLUTAMYLTRANSFERASE"/>
    <property type="match status" value="1"/>
</dbReference>
<dbReference type="SMART" id="SM00460">
    <property type="entry name" value="TGc"/>
    <property type="match status" value="1"/>
</dbReference>
<dbReference type="Gene3D" id="3.10.620.30">
    <property type="match status" value="1"/>
</dbReference>
<dbReference type="AlphaFoldDB" id="A0A3D2SIE6"/>
<protein>
    <submittedName>
        <fullName evidence="3">DUF3488 domain-containing protein</fullName>
    </submittedName>
</protein>
<name>A0A3D2SIE6_9GAMM</name>
<keyword evidence="1" id="KW-0472">Membrane</keyword>
<accession>A0A3D2SIE6</accession>
<keyword evidence="1" id="KW-1133">Transmembrane helix</keyword>
<organism evidence="3 4">
    <name type="scientific">Acinetobacter ursingii</name>
    <dbReference type="NCBI Taxonomy" id="108980"/>
    <lineage>
        <taxon>Bacteria</taxon>
        <taxon>Pseudomonadati</taxon>
        <taxon>Pseudomonadota</taxon>
        <taxon>Gammaproteobacteria</taxon>
        <taxon>Moraxellales</taxon>
        <taxon>Moraxellaceae</taxon>
        <taxon>Acinetobacter</taxon>
    </lineage>
</organism>
<evidence type="ECO:0000313" key="4">
    <source>
        <dbReference type="Proteomes" id="UP000263596"/>
    </source>
</evidence>
<keyword evidence="1" id="KW-0812">Transmembrane</keyword>
<feature type="non-terminal residue" evidence="3">
    <location>
        <position position="391"/>
    </location>
</feature>
<dbReference type="InterPro" id="IPR052901">
    <property type="entry name" value="Bact_TGase-like"/>
</dbReference>